<dbReference type="STRING" id="234267.Acid_5891"/>
<reference evidence="3" key="1">
    <citation type="submission" date="2006-10" db="EMBL/GenBank/DDBJ databases">
        <title>Complete sequence of Solibacter usitatus Ellin6076.</title>
        <authorList>
            <consortium name="US DOE Joint Genome Institute"/>
            <person name="Copeland A."/>
            <person name="Lucas S."/>
            <person name="Lapidus A."/>
            <person name="Barry K."/>
            <person name="Detter J.C."/>
            <person name="Glavina del Rio T."/>
            <person name="Hammon N."/>
            <person name="Israni S."/>
            <person name="Dalin E."/>
            <person name="Tice H."/>
            <person name="Pitluck S."/>
            <person name="Thompson L.S."/>
            <person name="Brettin T."/>
            <person name="Bruce D."/>
            <person name="Han C."/>
            <person name="Tapia R."/>
            <person name="Gilna P."/>
            <person name="Schmutz J."/>
            <person name="Larimer F."/>
            <person name="Land M."/>
            <person name="Hauser L."/>
            <person name="Kyrpides N."/>
            <person name="Mikhailova N."/>
            <person name="Janssen P.H."/>
            <person name="Kuske C.R."/>
            <person name="Richardson P."/>
        </authorList>
    </citation>
    <scope>NUCLEOTIDE SEQUENCE</scope>
    <source>
        <strain evidence="3">Ellin6076</strain>
    </source>
</reference>
<dbReference type="Pfam" id="PF09834">
    <property type="entry name" value="DUF2061"/>
    <property type="match status" value="1"/>
</dbReference>
<dbReference type="InParanoid" id="Q01U37"/>
<keyword evidence="1" id="KW-0472">Membrane</keyword>
<protein>
    <recommendedName>
        <fullName evidence="2">DUF2061 domain-containing protein</fullName>
    </recommendedName>
</protein>
<dbReference type="AlphaFoldDB" id="Q01U37"/>
<name>Q01U37_SOLUE</name>
<keyword evidence="1" id="KW-0812">Transmembrane</keyword>
<organism evidence="3">
    <name type="scientific">Solibacter usitatus (strain Ellin6076)</name>
    <dbReference type="NCBI Taxonomy" id="234267"/>
    <lineage>
        <taxon>Bacteria</taxon>
        <taxon>Pseudomonadati</taxon>
        <taxon>Acidobacteriota</taxon>
        <taxon>Terriglobia</taxon>
        <taxon>Bryobacterales</taxon>
        <taxon>Solibacteraceae</taxon>
        <taxon>Candidatus Solibacter</taxon>
    </lineage>
</organism>
<feature type="domain" description="DUF2061" evidence="2">
    <location>
        <begin position="15"/>
        <end position="66"/>
    </location>
</feature>
<proteinExistence type="predicted"/>
<keyword evidence="1" id="KW-1133">Transmembrane helix</keyword>
<feature type="transmembrane region" description="Helical" evidence="1">
    <location>
        <begin position="20"/>
        <end position="36"/>
    </location>
</feature>
<evidence type="ECO:0000259" key="2">
    <source>
        <dbReference type="Pfam" id="PF09834"/>
    </source>
</evidence>
<dbReference type="OrthoDB" id="197461at2"/>
<dbReference type="HOGENOM" id="CLU_160691_3_0_0"/>
<evidence type="ECO:0000313" key="3">
    <source>
        <dbReference type="EMBL" id="ABJ86833.1"/>
    </source>
</evidence>
<sequence>MVESLMSMESNSRSIAKAVSYRILGSLSTGLIFFVLTGRFTLSVGAGIADFAVKIVLYFLHERVWNYINFGRDRKAPEYEI</sequence>
<dbReference type="KEGG" id="sus:Acid_5891"/>
<evidence type="ECO:0000256" key="1">
    <source>
        <dbReference type="SAM" id="Phobius"/>
    </source>
</evidence>
<dbReference type="eggNOG" id="COG3205">
    <property type="taxonomic scope" value="Bacteria"/>
</dbReference>
<dbReference type="InterPro" id="IPR018638">
    <property type="entry name" value="DUF2061_membrane"/>
</dbReference>
<accession>Q01U37</accession>
<dbReference type="EMBL" id="CP000473">
    <property type="protein sequence ID" value="ABJ86833.1"/>
    <property type="molecule type" value="Genomic_DNA"/>
</dbReference>
<gene>
    <name evidence="3" type="ordered locus">Acid_5891</name>
</gene>